<dbReference type="AlphaFoldDB" id="A0A1L7V3Y6"/>
<dbReference type="Proteomes" id="UP000183971">
    <property type="component" value="Unassembled WGS sequence"/>
</dbReference>
<accession>A0A1L7V3Y6</accession>
<feature type="region of interest" description="Disordered" evidence="1">
    <location>
        <begin position="1"/>
        <end position="24"/>
    </location>
</feature>
<gene>
    <name evidence="2" type="ORF">FPRO_01067</name>
</gene>
<feature type="compositionally biased region" description="Polar residues" evidence="1">
    <location>
        <begin position="1"/>
        <end position="12"/>
    </location>
</feature>
<dbReference type="GeneID" id="42045955"/>
<reference evidence="3" key="1">
    <citation type="journal article" date="2016" name="Genome Biol. Evol.">
        <title>Comparative 'omics' of the Fusarium fujikuroi species complex highlights differences in genetic potential and metabolite synthesis.</title>
        <authorList>
            <person name="Niehaus E.-M."/>
            <person name="Muensterkoetter M."/>
            <person name="Proctor R.H."/>
            <person name="Brown D.W."/>
            <person name="Sharon A."/>
            <person name="Idan Y."/>
            <person name="Oren-Young L."/>
            <person name="Sieber C.M."/>
            <person name="Novak O."/>
            <person name="Pencik A."/>
            <person name="Tarkowska D."/>
            <person name="Hromadova K."/>
            <person name="Freeman S."/>
            <person name="Maymon M."/>
            <person name="Elazar M."/>
            <person name="Youssef S.A."/>
            <person name="El-Shabrawy E.S.M."/>
            <person name="Shalaby A.B.A."/>
            <person name="Houterman P."/>
            <person name="Brock N.L."/>
            <person name="Burkhardt I."/>
            <person name="Tsavkelova E.A."/>
            <person name="Dickschat J.S."/>
            <person name="Galuszka P."/>
            <person name="Gueldener U."/>
            <person name="Tudzynski B."/>
        </authorList>
    </citation>
    <scope>NUCLEOTIDE SEQUENCE [LARGE SCALE GENOMIC DNA]</scope>
    <source>
        <strain evidence="3">ET1</strain>
    </source>
</reference>
<organism evidence="2 3">
    <name type="scientific">Fusarium proliferatum (strain ET1)</name>
    <name type="common">Orchid endophyte fungus</name>
    <dbReference type="NCBI Taxonomy" id="1227346"/>
    <lineage>
        <taxon>Eukaryota</taxon>
        <taxon>Fungi</taxon>
        <taxon>Dikarya</taxon>
        <taxon>Ascomycota</taxon>
        <taxon>Pezizomycotina</taxon>
        <taxon>Sordariomycetes</taxon>
        <taxon>Hypocreomycetidae</taxon>
        <taxon>Hypocreales</taxon>
        <taxon>Nectriaceae</taxon>
        <taxon>Fusarium</taxon>
        <taxon>Fusarium fujikuroi species complex</taxon>
    </lineage>
</organism>
<dbReference type="VEuPathDB" id="FungiDB:FPRO_01067"/>
<evidence type="ECO:0000313" key="2">
    <source>
        <dbReference type="EMBL" id="CZR34812.1"/>
    </source>
</evidence>
<comment type="caution">
    <text evidence="2">The sequence shown here is derived from an EMBL/GenBank/DDBJ whole genome shotgun (WGS) entry which is preliminary data.</text>
</comment>
<evidence type="ECO:0000256" key="1">
    <source>
        <dbReference type="SAM" id="MobiDB-lite"/>
    </source>
</evidence>
<protein>
    <submittedName>
        <fullName evidence="2">Uncharacterized protein</fullName>
    </submittedName>
</protein>
<dbReference type="EMBL" id="FJOF01000001">
    <property type="protein sequence ID" value="CZR34812.1"/>
    <property type="molecule type" value="Genomic_DNA"/>
</dbReference>
<sequence length="142" mass="16161">MAASDESNYSSNEDGKPDFAAKAHGRLLQLKKGRDERMNAIVQESATEMDKLRSSIARFQQDRRTKEYTVQQSLISGIQLTIGRVRAVAISVTRIMEAVERRKGIEQQMETLVSRLVNKTQEVESMMKIGLRGREDDMKKTK</sequence>
<evidence type="ECO:0000313" key="3">
    <source>
        <dbReference type="Proteomes" id="UP000183971"/>
    </source>
</evidence>
<keyword evidence="3" id="KW-1185">Reference proteome</keyword>
<proteinExistence type="predicted"/>
<name>A0A1L7V3Y6_FUSPR</name>
<dbReference type="RefSeq" id="XP_031075405.1">
    <property type="nucleotide sequence ID" value="XM_031219447.1"/>
</dbReference>